<feature type="domain" description="DNA mimic protein DMP19 C-terminal" evidence="1">
    <location>
        <begin position="2"/>
        <end position="70"/>
    </location>
</feature>
<accession>A0ABN7KAZ8</accession>
<evidence type="ECO:0000313" key="3">
    <source>
        <dbReference type="Proteomes" id="UP000789803"/>
    </source>
</evidence>
<reference evidence="2 3" key="1">
    <citation type="submission" date="2020-11" db="EMBL/GenBank/DDBJ databases">
        <authorList>
            <person name="Peeters C."/>
        </authorList>
    </citation>
    <scope>NUCLEOTIDE SEQUENCE [LARGE SCALE GENOMIC DNA]</scope>
    <source>
        <strain evidence="2 3">LMG 7974</strain>
    </source>
</reference>
<comment type="caution">
    <text evidence="2">The sequence shown here is derived from an EMBL/GenBank/DDBJ whole genome shotgun (WGS) entry which is preliminary data.</text>
</comment>
<organism evidence="2 3">
    <name type="scientific">Campylobacter majalis</name>
    <dbReference type="NCBI Taxonomy" id="2790656"/>
    <lineage>
        <taxon>Bacteria</taxon>
        <taxon>Pseudomonadati</taxon>
        <taxon>Campylobacterota</taxon>
        <taxon>Epsilonproteobacteria</taxon>
        <taxon>Campylobacterales</taxon>
        <taxon>Campylobacteraceae</taxon>
        <taxon>Campylobacter</taxon>
    </lineage>
</organism>
<proteinExistence type="predicted"/>
<dbReference type="Proteomes" id="UP000789803">
    <property type="component" value="Unassembled WGS sequence"/>
</dbReference>
<gene>
    <name evidence="2" type="ORF">LMG7974_00997</name>
</gene>
<keyword evidence="3" id="KW-1185">Reference proteome</keyword>
<dbReference type="InterPro" id="IPR025402">
    <property type="entry name" value="DMP19_C"/>
</dbReference>
<evidence type="ECO:0000313" key="2">
    <source>
        <dbReference type="EMBL" id="CAD7288413.1"/>
    </source>
</evidence>
<dbReference type="Pfam" id="PF14300">
    <property type="entry name" value="DMP19"/>
    <property type="match status" value="1"/>
</dbReference>
<sequence>MIDGLNHFGIKSHAKNFQKVLDYFNETIPFDRDEREKLFDSADDELDEILKNIESDFKNADKEILNFIKNNPDKFTFNGTYRSYQAW</sequence>
<name>A0ABN7KAZ8_9BACT</name>
<protein>
    <recommendedName>
        <fullName evidence="1">DNA mimic protein DMP19 C-terminal domain-containing protein</fullName>
    </recommendedName>
</protein>
<dbReference type="EMBL" id="CAJHOF010000007">
    <property type="protein sequence ID" value="CAD7288413.1"/>
    <property type="molecule type" value="Genomic_DNA"/>
</dbReference>
<evidence type="ECO:0000259" key="1">
    <source>
        <dbReference type="Pfam" id="PF14300"/>
    </source>
</evidence>